<organism evidence="1 2">
    <name type="scientific">Crotalus adamanteus</name>
    <name type="common">Eastern diamondback rattlesnake</name>
    <dbReference type="NCBI Taxonomy" id="8729"/>
    <lineage>
        <taxon>Eukaryota</taxon>
        <taxon>Metazoa</taxon>
        <taxon>Chordata</taxon>
        <taxon>Craniata</taxon>
        <taxon>Vertebrata</taxon>
        <taxon>Euteleostomi</taxon>
        <taxon>Lepidosauria</taxon>
        <taxon>Squamata</taxon>
        <taxon>Bifurcata</taxon>
        <taxon>Unidentata</taxon>
        <taxon>Episquamata</taxon>
        <taxon>Toxicofera</taxon>
        <taxon>Serpentes</taxon>
        <taxon>Colubroidea</taxon>
        <taxon>Viperidae</taxon>
        <taxon>Crotalinae</taxon>
        <taxon>Crotalus</taxon>
    </lineage>
</organism>
<accession>A0AAW1C8Z9</accession>
<dbReference type="AlphaFoldDB" id="A0AAW1C8Z9"/>
<proteinExistence type="predicted"/>
<name>A0AAW1C8Z9_CROAD</name>
<comment type="caution">
    <text evidence="1">The sequence shown here is derived from an EMBL/GenBank/DDBJ whole genome shotgun (WGS) entry which is preliminary data.</text>
</comment>
<evidence type="ECO:0000313" key="1">
    <source>
        <dbReference type="EMBL" id="KAK9410964.1"/>
    </source>
</evidence>
<protein>
    <submittedName>
        <fullName evidence="1">Uncharacterized protein</fullName>
    </submittedName>
</protein>
<evidence type="ECO:0000313" key="2">
    <source>
        <dbReference type="Proteomes" id="UP001474421"/>
    </source>
</evidence>
<dbReference type="Proteomes" id="UP001474421">
    <property type="component" value="Unassembled WGS sequence"/>
</dbReference>
<gene>
    <name evidence="1" type="ORF">NXF25_002139</name>
</gene>
<dbReference type="EMBL" id="JAOTOJ010000001">
    <property type="protein sequence ID" value="KAK9410964.1"/>
    <property type="molecule type" value="Genomic_DNA"/>
</dbReference>
<sequence length="77" mass="8467">MAAAAVTQSSAAMAPPPATTVGRLPLEVAKYTQEFHELACQLATWPEKILNECFKDGLNDEVYHTCISRGPSRYLQQ</sequence>
<reference evidence="1 2" key="1">
    <citation type="journal article" date="2024" name="Proc. Natl. Acad. Sci. U.S.A.">
        <title>The genetic regulatory architecture and epigenomic basis for age-related changes in rattlesnake venom.</title>
        <authorList>
            <person name="Hogan M.P."/>
            <person name="Holding M.L."/>
            <person name="Nystrom G.S."/>
            <person name="Colston T.J."/>
            <person name="Bartlett D.A."/>
            <person name="Mason A.J."/>
            <person name="Ellsworth S.A."/>
            <person name="Rautsaw R.M."/>
            <person name="Lawrence K.C."/>
            <person name="Strickland J.L."/>
            <person name="He B."/>
            <person name="Fraser P."/>
            <person name="Margres M.J."/>
            <person name="Gilbert D.M."/>
            <person name="Gibbs H.L."/>
            <person name="Parkinson C.L."/>
            <person name="Rokyta D.R."/>
        </authorList>
    </citation>
    <scope>NUCLEOTIDE SEQUENCE [LARGE SCALE GENOMIC DNA]</scope>
    <source>
        <strain evidence="1">DRR0105</strain>
    </source>
</reference>
<keyword evidence="2" id="KW-1185">Reference proteome</keyword>